<dbReference type="InterPro" id="IPR042098">
    <property type="entry name" value="TauD-like_sf"/>
</dbReference>
<evidence type="ECO:0000313" key="2">
    <source>
        <dbReference type="EMBL" id="QHT84913.1"/>
    </source>
</evidence>
<dbReference type="SUPFAM" id="SSF51197">
    <property type="entry name" value="Clavaminate synthase-like"/>
    <property type="match status" value="1"/>
</dbReference>
<dbReference type="Gene3D" id="3.60.130.10">
    <property type="entry name" value="Clavaminate synthase-like"/>
    <property type="match status" value="1"/>
</dbReference>
<proteinExistence type="predicted"/>
<accession>A0A6C0HYJ2</accession>
<protein>
    <submittedName>
        <fullName evidence="2">Uncharacterized protein</fullName>
    </submittedName>
</protein>
<evidence type="ECO:0000256" key="1">
    <source>
        <dbReference type="ARBA" id="ARBA00023002"/>
    </source>
</evidence>
<dbReference type="EMBL" id="MN740028">
    <property type="protein sequence ID" value="QHT84913.1"/>
    <property type="molecule type" value="Genomic_DNA"/>
</dbReference>
<dbReference type="GO" id="GO:0016491">
    <property type="term" value="F:oxidoreductase activity"/>
    <property type="evidence" value="ECO:0007669"/>
    <property type="project" value="UniProtKB-KW"/>
</dbReference>
<organism evidence="2">
    <name type="scientific">viral metagenome</name>
    <dbReference type="NCBI Taxonomy" id="1070528"/>
    <lineage>
        <taxon>unclassified sequences</taxon>
        <taxon>metagenomes</taxon>
        <taxon>organismal metagenomes</taxon>
    </lineage>
</organism>
<dbReference type="AlphaFoldDB" id="A0A6C0HYJ2"/>
<sequence>MYGQIINLDNNTDKIAEQIKLLFKNGCEYVVIKNNNTFLEIDKIIPYYEALNSKIGIVRQVDITKYTDSNQNNYWVDVKYDFQSNSIQPWKSNYHLKLHTDNTISTNENYASLTELVCIEPCKYSGLTTLISNDYIVEIIKFIDENANDNLFSQIFDREIYHTSDTITHFKNKILRFDNHYIFSFNHTQAMKSDKNSDLDKEIINKLNLFLEEKIMNSNLMNEIKLNTGDALIFNDELIMHGRRSVISNRHYKKCTINTI</sequence>
<reference evidence="2" key="1">
    <citation type="journal article" date="2020" name="Nature">
        <title>Giant virus diversity and host interactions through global metagenomics.</title>
        <authorList>
            <person name="Schulz F."/>
            <person name="Roux S."/>
            <person name="Paez-Espino D."/>
            <person name="Jungbluth S."/>
            <person name="Walsh D.A."/>
            <person name="Denef V.J."/>
            <person name="McMahon K.D."/>
            <person name="Konstantinidis K.T."/>
            <person name="Eloe-Fadrosh E.A."/>
            <person name="Kyrpides N.C."/>
            <person name="Woyke T."/>
        </authorList>
    </citation>
    <scope>NUCLEOTIDE SEQUENCE</scope>
    <source>
        <strain evidence="2">GVMAG-M-3300023184-178</strain>
    </source>
</reference>
<name>A0A6C0HYJ2_9ZZZZ</name>
<keyword evidence="1" id="KW-0560">Oxidoreductase</keyword>